<feature type="region of interest" description="Disordered" evidence="2">
    <location>
        <begin position="196"/>
        <end position="215"/>
    </location>
</feature>
<sequence>MKQSIISSVSNNQKYSEQTKASKSSKQAESKFENFLKEKLKQNQLKQHQQMLNQKKIQSQKNETNKYIQQTTLLSDLNIQNQISVQFLTIKNNQSQLEEQISNNIFNNINKKISTQAIKQNENFNEIIGFDENRLYLENQMQQQKEQLEKLKKQQDSNFCQSYNKNNSNMDSNNQTYNDLIKKQQNQQQIVNSEFNCQNHIKNNKNSSNSKKLDESNNSNLLISQMSLSIQNNISNNNHQNNQYSSGIFSQQTHSTKNLSQNEQNNYQNNNTNQNIQSSKTLANLEKQQTIQKIQKFNSYLYQDPQVLQEVNEDSQLETSLNHQNLNQNRNLSQNQSYIDNETQLKKAESIHQSLQPKNSQKFQNINYYNSQNPSYEHLKKVNERVDLAPYFLKSQKNKNKQGNIIRQQNSNWSVKCFGSVKSIERQQGYNVLTHVTNQNEQNSSNMQKIPENALLSFSNFNNLNRQSSQQQQLLEAKGSFQSLSQQNLMTENQQQRNQNLNQKSPKKNLRYFRNLRAKINRLKEMSDSSQNFSKTQPKFQFMQGIINSYQNNDQLQYSQKKNTQNYSLNISGSDFQQEKEKQIQILNQKNNQKNQKTDLNSLNQPKSIYQIQYEEAQKKIQKLKPNLKNKHKINMADLNQSQTNLENSQQYQNYKFNNQNLAFKNEQNRVPQIHEKITQGPNLDLDSEKPDIGNKEFQPFQKQNIKLQIKNLNQKNKNQQQNKQQEINEIDKKFQFQLKQKASQTGLPQQSLPQLKIQVKEPQNTNQEGNIDNEIQTYRYLNFCQDENHQENCFQGNSNSNCNELELFSEKSLSNKISPKKNNGNYRKQNNYYQKSKNNNVNQNQYSYNNINQQQYSKTSSNFKQNSSQIYLNKANNNNQYYKLKQRTASQTRYPSTLSQIPHENSVQQNLKKNEEFFLRPLTSENLDMPEIPAFLTFKKISEPLTSSRKNINEKYDIEFQEIDIQFFKITSLVARIIRQHFQQIKLQFENDNQENMKIIDEMLQIYEQQITFIEPKTIIDDIGGLSRLHELLKIIIKDIQTELKFFDKPIQQDQIEIFISMLQDMYGKQSTNPDENTIPVILKRYQGPQIPVIQIIEKLEYWSCLALALEQQENDLLFLDNIKKKMNRTESINPLSPKIKQKRKTLIIQNKNRLSLNNKTVVKNKINNNINKITNILNNDQISNNISQNDKQYKQIQQQQKQLNFANDNLLDDVQQTELLQLFCESVFNGVHIFSYQDIFLGKPYFYQEQVDLWTKGVAMAFDDFYQFKEKLYGQIYQNVFQQWLLLPFTEQIIQDNLDMNKSKYIPNVIEQVFEFDL</sequence>
<feature type="compositionally biased region" description="Low complexity" evidence="2">
    <location>
        <begin position="493"/>
        <end position="503"/>
    </location>
</feature>
<feature type="region of interest" description="Disordered" evidence="2">
    <location>
        <begin position="147"/>
        <end position="175"/>
    </location>
</feature>
<feature type="compositionally biased region" description="Low complexity" evidence="2">
    <location>
        <begin position="162"/>
        <end position="175"/>
    </location>
</feature>
<evidence type="ECO:0000313" key="3">
    <source>
        <dbReference type="EMBL" id="KRX07763.1"/>
    </source>
</evidence>
<feature type="compositionally biased region" description="Low complexity" evidence="2">
    <location>
        <begin position="16"/>
        <end position="25"/>
    </location>
</feature>
<dbReference type="InParanoid" id="A0A0V0QZP2"/>
<feature type="compositionally biased region" description="Low complexity" evidence="2">
    <location>
        <begin position="258"/>
        <end position="274"/>
    </location>
</feature>
<reference evidence="3 4" key="1">
    <citation type="journal article" date="2015" name="Sci. Rep.">
        <title>Genome of the facultative scuticociliatosis pathogen Pseudocohnilembus persalinus provides insight into its virulence through horizontal gene transfer.</title>
        <authorList>
            <person name="Xiong J."/>
            <person name="Wang G."/>
            <person name="Cheng J."/>
            <person name="Tian M."/>
            <person name="Pan X."/>
            <person name="Warren A."/>
            <person name="Jiang C."/>
            <person name="Yuan D."/>
            <person name="Miao W."/>
        </authorList>
    </citation>
    <scope>NUCLEOTIDE SEQUENCE [LARGE SCALE GENOMIC DNA]</scope>
    <source>
        <strain evidence="3">36N120E</strain>
    </source>
</reference>
<accession>A0A0V0QZP2</accession>
<evidence type="ECO:0000256" key="1">
    <source>
        <dbReference type="SAM" id="Coils"/>
    </source>
</evidence>
<organism evidence="3 4">
    <name type="scientific">Pseudocohnilembus persalinus</name>
    <name type="common">Ciliate</name>
    <dbReference type="NCBI Taxonomy" id="266149"/>
    <lineage>
        <taxon>Eukaryota</taxon>
        <taxon>Sar</taxon>
        <taxon>Alveolata</taxon>
        <taxon>Ciliophora</taxon>
        <taxon>Intramacronucleata</taxon>
        <taxon>Oligohymenophorea</taxon>
        <taxon>Scuticociliatia</taxon>
        <taxon>Philasterida</taxon>
        <taxon>Pseudocohnilembidae</taxon>
        <taxon>Pseudocohnilembus</taxon>
    </lineage>
</organism>
<protein>
    <submittedName>
        <fullName evidence="3">Uncharacterized protein</fullName>
    </submittedName>
</protein>
<name>A0A0V0QZP2_PSEPJ</name>
<evidence type="ECO:0000313" key="4">
    <source>
        <dbReference type="Proteomes" id="UP000054937"/>
    </source>
</evidence>
<proteinExistence type="predicted"/>
<feature type="region of interest" description="Disordered" evidence="2">
    <location>
        <begin position="1"/>
        <end position="32"/>
    </location>
</feature>
<feature type="compositionally biased region" description="Polar residues" evidence="2">
    <location>
        <begin position="1"/>
        <end position="15"/>
    </location>
</feature>
<comment type="caution">
    <text evidence="3">The sequence shown here is derived from an EMBL/GenBank/DDBJ whole genome shotgun (WGS) entry which is preliminary data.</text>
</comment>
<keyword evidence="1" id="KW-0175">Coiled coil</keyword>
<feature type="compositionally biased region" description="Low complexity" evidence="2">
    <location>
        <begin position="204"/>
        <end position="215"/>
    </location>
</feature>
<dbReference type="EMBL" id="LDAU01000080">
    <property type="protein sequence ID" value="KRX07763.1"/>
    <property type="molecule type" value="Genomic_DNA"/>
</dbReference>
<feature type="region of interest" description="Disordered" evidence="2">
    <location>
        <begin position="491"/>
        <end position="511"/>
    </location>
</feature>
<dbReference type="Proteomes" id="UP000054937">
    <property type="component" value="Unassembled WGS sequence"/>
</dbReference>
<feature type="region of interest" description="Disordered" evidence="2">
    <location>
        <begin position="250"/>
        <end position="274"/>
    </location>
</feature>
<feature type="coiled-coil region" evidence="1">
    <location>
        <begin position="1181"/>
        <end position="1211"/>
    </location>
</feature>
<evidence type="ECO:0000256" key="2">
    <source>
        <dbReference type="SAM" id="MobiDB-lite"/>
    </source>
</evidence>
<keyword evidence="4" id="KW-1185">Reference proteome</keyword>
<gene>
    <name evidence="3" type="ORF">PPERSA_07513</name>
</gene>
<feature type="coiled-coil region" evidence="1">
    <location>
        <begin position="703"/>
        <end position="734"/>
    </location>
</feature>